<dbReference type="NCBIfam" id="TIGR02087">
    <property type="entry name" value="LEUD_arch"/>
    <property type="match status" value="1"/>
</dbReference>
<evidence type="ECO:0000313" key="4">
    <source>
        <dbReference type="EMBL" id="SHH72812.1"/>
    </source>
</evidence>
<evidence type="ECO:0000256" key="2">
    <source>
        <dbReference type="ARBA" id="ARBA00023239"/>
    </source>
</evidence>
<dbReference type="AlphaFoldDB" id="A0A1M5VC06"/>
<dbReference type="InterPro" id="IPR000573">
    <property type="entry name" value="AconitaseA/IPMdHydase_ssu_swvl"/>
</dbReference>
<sequence>MTRLGDSISGDTILPSRHSFLPGPEMAEQVLSELGAEVNRRVRQRPILCAGPAFGYGTGRESPARALAAAGVKALIGGPFARMFYRNAINNGILVVEAPDVYADVEEGSYLRILLADGRIEGLARNWRFAPIPDFVLDVLRAGGLIGYARQRPELLRQGGS</sequence>
<gene>
    <name evidence="4" type="ORF">SAMN04488135_104326</name>
</gene>
<dbReference type="InterPro" id="IPR015928">
    <property type="entry name" value="Aconitase/3IPM_dehydase_swvl"/>
</dbReference>
<evidence type="ECO:0000313" key="5">
    <source>
        <dbReference type="Proteomes" id="UP000184226"/>
    </source>
</evidence>
<comment type="similarity">
    <text evidence="1">Belongs to the LeuD family. LeuD type 2 subfamily.</text>
</comment>
<keyword evidence="2" id="KW-0456">Lyase</keyword>
<dbReference type="EMBL" id="FQXE01000004">
    <property type="protein sequence ID" value="SHH72812.1"/>
    <property type="molecule type" value="Genomic_DNA"/>
</dbReference>
<reference evidence="4 5" key="1">
    <citation type="submission" date="2016-11" db="EMBL/GenBank/DDBJ databases">
        <authorList>
            <person name="Jaros S."/>
            <person name="Januszkiewicz K."/>
            <person name="Wedrychowicz H."/>
        </authorList>
    </citation>
    <scope>NUCLEOTIDE SEQUENCE [LARGE SCALE GENOMIC DNA]</scope>
    <source>
        <strain evidence="4 5">CGMCC 1.10190</strain>
    </source>
</reference>
<dbReference type="Proteomes" id="UP000184226">
    <property type="component" value="Unassembled WGS sequence"/>
</dbReference>
<proteinExistence type="inferred from homology"/>
<dbReference type="STRING" id="658167.SAMN04488135_104326"/>
<dbReference type="SUPFAM" id="SSF52016">
    <property type="entry name" value="LeuD/IlvD-like"/>
    <property type="match status" value="1"/>
</dbReference>
<dbReference type="InterPro" id="IPR050075">
    <property type="entry name" value="LeuD"/>
</dbReference>
<name>A0A1M5VC06_9BURK</name>
<evidence type="ECO:0000259" key="3">
    <source>
        <dbReference type="Pfam" id="PF00694"/>
    </source>
</evidence>
<evidence type="ECO:0000256" key="1">
    <source>
        <dbReference type="ARBA" id="ARBA00009869"/>
    </source>
</evidence>
<protein>
    <submittedName>
        <fullName evidence="4">3-isopropylmalate dehydratase, small subunit</fullName>
    </submittedName>
</protein>
<keyword evidence="5" id="KW-1185">Reference proteome</keyword>
<dbReference type="GO" id="GO:0016836">
    <property type="term" value="F:hydro-lyase activity"/>
    <property type="evidence" value="ECO:0007669"/>
    <property type="project" value="InterPro"/>
</dbReference>
<dbReference type="PANTHER" id="PTHR43345:SF2">
    <property type="entry name" value="3-ISOPROPYLMALATE DEHYDRATASE SMALL SUBUNIT 1"/>
    <property type="match status" value="1"/>
</dbReference>
<dbReference type="Pfam" id="PF00694">
    <property type="entry name" value="Aconitase_C"/>
    <property type="match status" value="1"/>
</dbReference>
<dbReference type="PANTHER" id="PTHR43345">
    <property type="entry name" value="3-ISOPROPYLMALATE DEHYDRATASE SMALL SUBUNIT 2-RELATED-RELATED"/>
    <property type="match status" value="1"/>
</dbReference>
<accession>A0A1M5VC06</accession>
<dbReference type="InterPro" id="IPR011827">
    <property type="entry name" value="LeuD_type2/HacB/DmdB"/>
</dbReference>
<organism evidence="4 5">
    <name type="scientific">Pollutimonas bauzanensis</name>
    <dbReference type="NCBI Taxonomy" id="658167"/>
    <lineage>
        <taxon>Bacteria</taxon>
        <taxon>Pseudomonadati</taxon>
        <taxon>Pseudomonadota</taxon>
        <taxon>Betaproteobacteria</taxon>
        <taxon>Burkholderiales</taxon>
        <taxon>Alcaligenaceae</taxon>
        <taxon>Pollutimonas</taxon>
    </lineage>
</organism>
<feature type="domain" description="Aconitase A/isopropylmalate dehydratase small subunit swivel" evidence="3">
    <location>
        <begin position="41"/>
        <end position="99"/>
    </location>
</feature>
<dbReference type="Gene3D" id="3.20.19.10">
    <property type="entry name" value="Aconitase, domain 4"/>
    <property type="match status" value="1"/>
</dbReference>